<dbReference type="InterPro" id="IPR014001">
    <property type="entry name" value="Helicase_ATP-bd"/>
</dbReference>
<dbReference type="PANTHER" id="PTHR10887:SF495">
    <property type="entry name" value="HELICASE SENATAXIN ISOFORM X1-RELATED"/>
    <property type="match status" value="1"/>
</dbReference>
<accession>A0A1T4PEY7</accession>
<evidence type="ECO:0000313" key="3">
    <source>
        <dbReference type="Proteomes" id="UP000190449"/>
    </source>
</evidence>
<dbReference type="CDD" id="cd18808">
    <property type="entry name" value="SF1_C_Upf1"/>
    <property type="match status" value="1"/>
</dbReference>
<keyword evidence="2" id="KW-0378">Hydrolase</keyword>
<reference evidence="2 3" key="1">
    <citation type="submission" date="2017-02" db="EMBL/GenBank/DDBJ databases">
        <authorList>
            <person name="Peterson S.W."/>
        </authorList>
    </citation>
    <scope>NUCLEOTIDE SEQUENCE [LARGE SCALE GENOMIC DNA]</scope>
    <source>
        <strain evidence="2 3">ATCC 43854</strain>
    </source>
</reference>
<name>A0A1T4PEY7_9BACT</name>
<sequence length="849" mass="98907">MSQIKDYVKMIEGEIALKLAGYQTNFVEARQIESSEKENRYQLLPSPKTRTHFEDIVATFRKNFKNGLGCYQIPENEVPHTKLLDENFRKILNFREIKDKKSKEKSFVVVLDKKINPKNLLCIAPNITQQIFELIALEEIQNQNLIYDSNIRHQIENYKKENFIDAFPFFKSLFGQEKISLQEFEKTILKDKDYYFLNDINRKGTEEQRDFINKALSTPDIAILNGPPGSGKTTSIVELIYQLLLRQKRILLVASTNVAVDNILEKIYPNLQNFSAKRYGDSDNERISFIGKNFLSGKNFASLESKSWKERLKNPQNPAQEKLCSIIDPKLYEKNKTLYEILEDSAPIVAGTTFGAAIPEIKKLFRTSEFSIEQPFDYLIIDEASKTTIQEFLVPAILCKHWIIIGDIKQLPPYVEDCDLSYNLQMLYPEDAKEKKEFTVASDTLLVSKTFGNNQICILVEKESDYDSFLYKKYAKENNILVADADNPEDFEILPYAAIILGSIKSFHSIHFQISPRVTTVRPACDIKTGRILHEEELQEWFHLARYNREKILKRFGENYPREWHDEMSWRMIRLFEERDNITNIHNDIRVSLKKEIENLFPQNKNKNSSQNLEKFRQIYLPSCMELFLRGFGENRDTALFRGIPQEFLKSRMTTLSYQHRSHPEIAQIASEEFYESKAMKSEHMRGKREWNYTRYGKQHNFFADIKGKCNFRNCNQKEIDWISKELRAFKNFAQKSGGKYSVAVLSFYKEQAEKLKQECKKIFDGKNNNVHYEAGSVDSFQGHEADIVFLSYSNSHPTCFLEAPNRLNVAITRAKYMMIHVGNWKAMSKSQGALGRIAQKLAAVRKSF</sequence>
<keyword evidence="2" id="KW-0547">Nucleotide-binding</keyword>
<keyword evidence="2" id="KW-0067">ATP-binding</keyword>
<dbReference type="STRING" id="28122.SAMN02745108_01910"/>
<dbReference type="InterPro" id="IPR047187">
    <property type="entry name" value="SF1_C_Upf1"/>
</dbReference>
<dbReference type="PANTHER" id="PTHR10887">
    <property type="entry name" value="DNA2/NAM7 HELICASE FAMILY"/>
    <property type="match status" value="1"/>
</dbReference>
<dbReference type="AlphaFoldDB" id="A0A1T4PEY7"/>
<dbReference type="Pfam" id="PF13086">
    <property type="entry name" value="AAA_11"/>
    <property type="match status" value="2"/>
</dbReference>
<feature type="domain" description="Helicase ATP-binding" evidence="1">
    <location>
        <begin position="213"/>
        <end position="469"/>
    </location>
</feature>
<dbReference type="SUPFAM" id="SSF52540">
    <property type="entry name" value="P-loop containing nucleoside triphosphate hydrolases"/>
    <property type="match status" value="2"/>
</dbReference>
<dbReference type="GO" id="GO:0004386">
    <property type="term" value="F:helicase activity"/>
    <property type="evidence" value="ECO:0007669"/>
    <property type="project" value="UniProtKB-KW"/>
</dbReference>
<dbReference type="InterPro" id="IPR041677">
    <property type="entry name" value="DNA2/NAM7_AAA_11"/>
</dbReference>
<dbReference type="InterPro" id="IPR041679">
    <property type="entry name" value="DNA2/NAM7-like_C"/>
</dbReference>
<dbReference type="EMBL" id="FUWU01000034">
    <property type="protein sequence ID" value="SJZ90125.1"/>
    <property type="molecule type" value="Genomic_DNA"/>
</dbReference>
<protein>
    <submittedName>
        <fullName evidence="2">Superfamily I DNA and/or RNA helicase</fullName>
    </submittedName>
</protein>
<evidence type="ECO:0000313" key="2">
    <source>
        <dbReference type="EMBL" id="SJZ90125.1"/>
    </source>
</evidence>
<evidence type="ECO:0000259" key="1">
    <source>
        <dbReference type="PROSITE" id="PS51192"/>
    </source>
</evidence>
<dbReference type="RefSeq" id="WP_159446927.1">
    <property type="nucleotide sequence ID" value="NZ_FUWU01000034.1"/>
</dbReference>
<dbReference type="Proteomes" id="UP000190449">
    <property type="component" value="Unassembled WGS sequence"/>
</dbReference>
<proteinExistence type="predicted"/>
<keyword evidence="2" id="KW-0347">Helicase</keyword>
<dbReference type="Pfam" id="PF13087">
    <property type="entry name" value="AAA_12"/>
    <property type="match status" value="1"/>
</dbReference>
<dbReference type="PROSITE" id="PS51192">
    <property type="entry name" value="HELICASE_ATP_BIND_1"/>
    <property type="match status" value="1"/>
</dbReference>
<organism evidence="2 3">
    <name type="scientific">Fibrobacter intestinalis</name>
    <dbReference type="NCBI Taxonomy" id="28122"/>
    <lineage>
        <taxon>Bacteria</taxon>
        <taxon>Pseudomonadati</taxon>
        <taxon>Fibrobacterota</taxon>
        <taxon>Fibrobacteria</taxon>
        <taxon>Fibrobacterales</taxon>
        <taxon>Fibrobacteraceae</taxon>
        <taxon>Fibrobacter</taxon>
    </lineage>
</organism>
<dbReference type="InterPro" id="IPR027417">
    <property type="entry name" value="P-loop_NTPase"/>
</dbReference>
<dbReference type="InterPro" id="IPR045055">
    <property type="entry name" value="DNA2/NAM7-like"/>
</dbReference>
<dbReference type="Gene3D" id="3.40.50.300">
    <property type="entry name" value="P-loop containing nucleotide triphosphate hydrolases"/>
    <property type="match status" value="2"/>
</dbReference>
<gene>
    <name evidence="2" type="ORF">SAMN02745108_01910</name>
</gene>